<dbReference type="EMBL" id="QUMO01000003">
    <property type="protein sequence ID" value="REF85854.1"/>
    <property type="molecule type" value="Genomic_DNA"/>
</dbReference>
<protein>
    <submittedName>
        <fullName evidence="1">Uncharacterized protein</fullName>
    </submittedName>
</protein>
<keyword evidence="2" id="KW-1185">Reference proteome</keyword>
<accession>A0A3D9YTN5</accession>
<evidence type="ECO:0000313" key="1">
    <source>
        <dbReference type="EMBL" id="REF85854.1"/>
    </source>
</evidence>
<dbReference type="OrthoDB" id="8254630at2"/>
<gene>
    <name evidence="1" type="ORF">DES32_1890</name>
</gene>
<evidence type="ECO:0000313" key="2">
    <source>
        <dbReference type="Proteomes" id="UP000256900"/>
    </source>
</evidence>
<sequence>MNKKKLDKLLSEILTSPWASELYEDGWPYWIQGQQHAKPSKWSHEAERDRNELVRRLRRPAIRCDETEKLAAKLEACSSIDRCLSGACPVCGRAAQKLFVKLTHALLRSDQRIYSTISIVPRKGRFTLPSTKQDLFRRIRKAIEFACDDAGIDVLIGGFDPGVNEHINGAFAPHGQTQLWALGPQLQMISAEKILRKAFPAKGANRRTVRIEEFDGQLNGIAYALKSDFFRRVSIPKARDDDGNVLRRRDTRNRDLRVSQQCDLALALDRAGLGSRLFLRGAEIQMEDAEPRLTLVTRARTARMTKARDRPPS</sequence>
<dbReference type="RefSeq" id="WP_115836459.1">
    <property type="nucleotide sequence ID" value="NZ_CP025086.1"/>
</dbReference>
<dbReference type="AlphaFoldDB" id="A0A3D9YTN5"/>
<name>A0A3D9YTN5_9HYPH</name>
<reference evidence="1 2" key="1">
    <citation type="submission" date="2018-08" db="EMBL/GenBank/DDBJ databases">
        <title>Genomic Encyclopedia of Type Strains, Phase IV (KMG-IV): sequencing the most valuable type-strain genomes for metagenomic binning, comparative biology and taxonomic classification.</title>
        <authorList>
            <person name="Goeker M."/>
        </authorList>
    </citation>
    <scope>NUCLEOTIDE SEQUENCE [LARGE SCALE GENOMIC DNA]</scope>
    <source>
        <strain evidence="1 2">BW863</strain>
    </source>
</reference>
<dbReference type="Proteomes" id="UP000256900">
    <property type="component" value="Unassembled WGS sequence"/>
</dbReference>
<organism evidence="1 2">
    <name type="scientific">Methylovirgula ligni</name>
    <dbReference type="NCBI Taxonomy" id="569860"/>
    <lineage>
        <taxon>Bacteria</taxon>
        <taxon>Pseudomonadati</taxon>
        <taxon>Pseudomonadota</taxon>
        <taxon>Alphaproteobacteria</taxon>
        <taxon>Hyphomicrobiales</taxon>
        <taxon>Beijerinckiaceae</taxon>
        <taxon>Methylovirgula</taxon>
    </lineage>
</organism>
<comment type="caution">
    <text evidence="1">The sequence shown here is derived from an EMBL/GenBank/DDBJ whole genome shotgun (WGS) entry which is preliminary data.</text>
</comment>
<proteinExistence type="predicted"/>